<keyword evidence="3" id="KW-1185">Reference proteome</keyword>
<comment type="caution">
    <text evidence="2">The sequence shown here is derived from an EMBL/GenBank/DDBJ whole genome shotgun (WGS) entry which is preliminary data.</text>
</comment>
<accession>A0A369JIE8</accession>
<evidence type="ECO:0000313" key="2">
    <source>
        <dbReference type="EMBL" id="RDB20185.1"/>
    </source>
</evidence>
<dbReference type="AlphaFoldDB" id="A0A369JIE8"/>
<proteinExistence type="predicted"/>
<name>A0A369JIE8_HYPMA</name>
<protein>
    <submittedName>
        <fullName evidence="2">Uncharacterized protein</fullName>
    </submittedName>
</protein>
<feature type="region of interest" description="Disordered" evidence="1">
    <location>
        <begin position="223"/>
        <end position="242"/>
    </location>
</feature>
<reference evidence="2" key="1">
    <citation type="submission" date="2018-04" db="EMBL/GenBank/DDBJ databases">
        <title>Whole genome sequencing of Hypsizygus marmoreus.</title>
        <authorList>
            <person name="Choi I.-G."/>
            <person name="Min B."/>
            <person name="Kim J.-G."/>
            <person name="Kim S."/>
            <person name="Oh Y.-L."/>
            <person name="Kong W.-S."/>
            <person name="Park H."/>
            <person name="Jeong J."/>
            <person name="Song E.-S."/>
        </authorList>
    </citation>
    <scope>NUCLEOTIDE SEQUENCE [LARGE SCALE GENOMIC DNA]</scope>
    <source>
        <strain evidence="2">51987-8</strain>
    </source>
</reference>
<evidence type="ECO:0000313" key="3">
    <source>
        <dbReference type="Proteomes" id="UP000076154"/>
    </source>
</evidence>
<feature type="region of interest" description="Disordered" evidence="1">
    <location>
        <begin position="1"/>
        <end position="27"/>
    </location>
</feature>
<gene>
    <name evidence="2" type="ORF">Hypma_013146</name>
</gene>
<organism evidence="2 3">
    <name type="scientific">Hypsizygus marmoreus</name>
    <name type="common">White beech mushroom</name>
    <name type="synonym">Agaricus marmoreus</name>
    <dbReference type="NCBI Taxonomy" id="39966"/>
    <lineage>
        <taxon>Eukaryota</taxon>
        <taxon>Fungi</taxon>
        <taxon>Dikarya</taxon>
        <taxon>Basidiomycota</taxon>
        <taxon>Agaricomycotina</taxon>
        <taxon>Agaricomycetes</taxon>
        <taxon>Agaricomycetidae</taxon>
        <taxon>Agaricales</taxon>
        <taxon>Tricholomatineae</taxon>
        <taxon>Lyophyllaceae</taxon>
        <taxon>Hypsizygus</taxon>
    </lineage>
</organism>
<dbReference type="EMBL" id="LUEZ02000071">
    <property type="protein sequence ID" value="RDB20185.1"/>
    <property type="molecule type" value="Genomic_DNA"/>
</dbReference>
<dbReference type="Proteomes" id="UP000076154">
    <property type="component" value="Unassembled WGS sequence"/>
</dbReference>
<sequence>MHTQLSPAPVKGPPDQDKSTTSTPPHDRFIFPTIDQLFAVLRPQSHLHSFLAGTSAVPRHSAAITVVNTALPWCSWGVDVKRDAHGVPERFVRPRPHSTFSISFVMPLSSPPSPTGVEHCSLKCSLLQALALSTFPPSEIDSLLHLPAQPVPNSPSYNFTLIIQSFSIFNTHSQALRIPNGKLVGREKQNQGGKKTKRNDLQGICSLTEGDTMFFTFSTEHSSPMETTPLIQPSVSAHLDPG</sequence>
<evidence type="ECO:0000256" key="1">
    <source>
        <dbReference type="SAM" id="MobiDB-lite"/>
    </source>
</evidence>
<feature type="compositionally biased region" description="Polar residues" evidence="1">
    <location>
        <begin position="223"/>
        <end position="235"/>
    </location>
</feature>
<dbReference type="InParanoid" id="A0A369JIE8"/>